<dbReference type="EMBL" id="JAUSVF010000001">
    <property type="protein sequence ID" value="MDQ0318970.1"/>
    <property type="molecule type" value="Genomic_DNA"/>
</dbReference>
<feature type="region of interest" description="Disordered" evidence="1">
    <location>
        <begin position="68"/>
        <end position="91"/>
    </location>
</feature>
<gene>
    <name evidence="2" type="ORF">QO002_001108</name>
</gene>
<evidence type="ECO:0000313" key="3">
    <source>
        <dbReference type="Proteomes" id="UP001230207"/>
    </source>
</evidence>
<reference evidence="2 3" key="1">
    <citation type="submission" date="2023-07" db="EMBL/GenBank/DDBJ databases">
        <title>Genomic Encyclopedia of Type Strains, Phase IV (KMG-IV): sequencing the most valuable type-strain genomes for metagenomic binning, comparative biology and taxonomic classification.</title>
        <authorList>
            <person name="Goeker M."/>
        </authorList>
    </citation>
    <scope>NUCLEOTIDE SEQUENCE [LARGE SCALE GENOMIC DNA]</scope>
    <source>
        <strain evidence="2 3">DSM 1112</strain>
    </source>
</reference>
<dbReference type="Proteomes" id="UP001230207">
    <property type="component" value="Unassembled WGS sequence"/>
</dbReference>
<comment type="caution">
    <text evidence="2">The sequence shown here is derived from an EMBL/GenBank/DDBJ whole genome shotgun (WGS) entry which is preliminary data.</text>
</comment>
<protein>
    <submittedName>
        <fullName evidence="2">Uncharacterized protein</fullName>
    </submittedName>
</protein>
<accession>A0ABU0BL50</accession>
<evidence type="ECO:0000256" key="1">
    <source>
        <dbReference type="SAM" id="MobiDB-lite"/>
    </source>
</evidence>
<feature type="compositionally biased region" description="Basic and acidic residues" evidence="1">
    <location>
        <begin position="169"/>
        <end position="186"/>
    </location>
</feature>
<name>A0ABU0BL50_9HYPH</name>
<keyword evidence="3" id="KW-1185">Reference proteome</keyword>
<evidence type="ECO:0000313" key="2">
    <source>
        <dbReference type="EMBL" id="MDQ0318970.1"/>
    </source>
</evidence>
<feature type="region of interest" description="Disordered" evidence="1">
    <location>
        <begin position="158"/>
        <end position="199"/>
    </location>
</feature>
<organism evidence="2 3">
    <name type="scientific">Pararhizobium capsulatum DSM 1112</name>
    <dbReference type="NCBI Taxonomy" id="1121113"/>
    <lineage>
        <taxon>Bacteria</taxon>
        <taxon>Pseudomonadati</taxon>
        <taxon>Pseudomonadota</taxon>
        <taxon>Alphaproteobacteria</taxon>
        <taxon>Hyphomicrobiales</taxon>
        <taxon>Rhizobiaceae</taxon>
        <taxon>Rhizobium/Agrobacterium group</taxon>
        <taxon>Pararhizobium</taxon>
    </lineage>
</organism>
<proteinExistence type="predicted"/>
<sequence length="216" mass="23948">MSRNGCRSVSPGCDQLLKTGKAVSADIMADGKAYTFGLKARDAAALAISSLTTWATDSCGKRKLEIRRRRRGRGEGHQKADRRGRRIEIVPPWNGPAGLPGYFRLPPKWTDHQLARLDGRRCCSAIHAGCQPVSLRAGLRGDGTRKCRNRDCLHPRARRSHQVGGRLASRPDKANRGRGIGDRTDADVTASRKQSHWTEGRLMRDHRRGGQRITIV</sequence>